<keyword evidence="2" id="KW-1185">Reference proteome</keyword>
<evidence type="ECO:0000313" key="2">
    <source>
        <dbReference type="Proteomes" id="UP000664904"/>
    </source>
</evidence>
<dbReference type="AlphaFoldDB" id="A0A975DJK1"/>
<sequence length="70" mass="8029">MSKRIVNCEQISQELAQSVSAQKYDDPEAKIYSRAVKMIELGADLDEVMRECEIPQAEAELLMTLHFKQK</sequence>
<accession>A0A975DJK1</accession>
<name>A0A975DJK1_9GAMM</name>
<dbReference type="Proteomes" id="UP000664904">
    <property type="component" value="Chromosome"/>
</dbReference>
<dbReference type="InterPro" id="IPR021244">
    <property type="entry name" value="DUF2802"/>
</dbReference>
<organism evidence="1 2">
    <name type="scientific">Pseudoalteromonas xiamenensis</name>
    <dbReference type="NCBI Taxonomy" id="882626"/>
    <lineage>
        <taxon>Bacteria</taxon>
        <taxon>Pseudomonadati</taxon>
        <taxon>Pseudomonadota</taxon>
        <taxon>Gammaproteobacteria</taxon>
        <taxon>Alteromonadales</taxon>
        <taxon>Pseudoalteromonadaceae</taxon>
        <taxon>Pseudoalteromonas</taxon>
    </lineage>
</organism>
<evidence type="ECO:0000313" key="1">
    <source>
        <dbReference type="EMBL" id="QTH72917.1"/>
    </source>
</evidence>
<dbReference type="Pfam" id="PF10975">
    <property type="entry name" value="DUF2802"/>
    <property type="match status" value="1"/>
</dbReference>
<dbReference type="KEGG" id="pxi:J5O05_14690"/>
<gene>
    <name evidence="1" type="ORF">J5O05_14690</name>
</gene>
<reference evidence="1" key="1">
    <citation type="submission" date="2021-03" db="EMBL/GenBank/DDBJ databases">
        <title>Complete Genome of Pseudoalteromonas xiamenensis STKMTI.2, a new potential marine bacterium producing anti-Vibrio compounds.</title>
        <authorList>
            <person name="Handayani D.P."/>
            <person name="Isnansetyo A."/>
            <person name="Istiqomah I."/>
            <person name="Jumina J."/>
        </authorList>
    </citation>
    <scope>NUCLEOTIDE SEQUENCE</scope>
    <source>
        <strain evidence="1">STKMTI.2</strain>
    </source>
</reference>
<protein>
    <submittedName>
        <fullName evidence="1">DUF2802 domain-containing protein</fullName>
    </submittedName>
</protein>
<proteinExistence type="predicted"/>
<dbReference type="EMBL" id="CP072133">
    <property type="protein sequence ID" value="QTH72917.1"/>
    <property type="molecule type" value="Genomic_DNA"/>
</dbReference>